<reference evidence="1" key="1">
    <citation type="submission" date="2023-04" db="EMBL/GenBank/DDBJ databases">
        <title>Aspergillus oryzae NBRC 4228.</title>
        <authorList>
            <person name="Ichikawa N."/>
            <person name="Sato H."/>
            <person name="Tonouchi N."/>
        </authorList>
    </citation>
    <scope>NUCLEOTIDE SEQUENCE</scope>
    <source>
        <strain evidence="1">NBRC 4228</strain>
    </source>
</reference>
<comment type="caution">
    <text evidence="1">The sequence shown here is derived from an EMBL/GenBank/DDBJ whole genome shotgun (WGS) entry which is preliminary data.</text>
</comment>
<dbReference type="AlphaFoldDB" id="A0AAN4YGM8"/>
<evidence type="ECO:0000313" key="2">
    <source>
        <dbReference type="Proteomes" id="UP001165205"/>
    </source>
</evidence>
<dbReference type="EMBL" id="BSYA01000031">
    <property type="protein sequence ID" value="GMG26959.1"/>
    <property type="molecule type" value="Genomic_DNA"/>
</dbReference>
<gene>
    <name evidence="1" type="ORF">Aory04_000367200</name>
</gene>
<name>A0AAN4YGM8_ASPOZ</name>
<protein>
    <submittedName>
        <fullName evidence="1">Unnamed protein product</fullName>
    </submittedName>
</protein>
<evidence type="ECO:0000313" key="1">
    <source>
        <dbReference type="EMBL" id="GMG26959.1"/>
    </source>
</evidence>
<dbReference type="Proteomes" id="UP001165205">
    <property type="component" value="Unassembled WGS sequence"/>
</dbReference>
<accession>A0AAN4YGM8</accession>
<organism evidence="1 2">
    <name type="scientific">Aspergillus oryzae</name>
    <name type="common">Yellow koji mold</name>
    <dbReference type="NCBI Taxonomy" id="5062"/>
    <lineage>
        <taxon>Eukaryota</taxon>
        <taxon>Fungi</taxon>
        <taxon>Dikarya</taxon>
        <taxon>Ascomycota</taxon>
        <taxon>Pezizomycotina</taxon>
        <taxon>Eurotiomycetes</taxon>
        <taxon>Eurotiomycetidae</taxon>
        <taxon>Eurotiales</taxon>
        <taxon>Aspergillaceae</taxon>
        <taxon>Aspergillus</taxon>
        <taxon>Aspergillus subgen. Circumdati</taxon>
    </lineage>
</organism>
<sequence length="71" mass="7775">MAETTKVTVSIRLGLIQSPKIGIFPDDSHPFTSRGNGCLDDTLTVTPIAFIDTRDECARSWEDTVESYALA</sequence>
<proteinExistence type="predicted"/>